<dbReference type="KEGG" id="sgp:SpiGrapes_3074"/>
<evidence type="ECO:0000313" key="1">
    <source>
        <dbReference type="EMBL" id="AEV30821.1"/>
    </source>
</evidence>
<dbReference type="RefSeq" id="WP_014271660.1">
    <property type="nucleotide sequence ID" value="NC_016633.1"/>
</dbReference>
<name>G8QYH4_SPHPG</name>
<keyword evidence="2" id="KW-1185">Reference proteome</keyword>
<organism evidence="1 2">
    <name type="scientific">Sphaerochaeta pleomorpha (strain ATCC BAA-1885 / DSM 22778 / Grapes)</name>
    <dbReference type="NCBI Taxonomy" id="158190"/>
    <lineage>
        <taxon>Bacteria</taxon>
        <taxon>Pseudomonadati</taxon>
        <taxon>Spirochaetota</taxon>
        <taxon>Spirochaetia</taxon>
        <taxon>Spirochaetales</taxon>
        <taxon>Sphaerochaetaceae</taxon>
        <taxon>Sphaerochaeta</taxon>
    </lineage>
</organism>
<dbReference type="AlphaFoldDB" id="G8QYH4"/>
<protein>
    <submittedName>
        <fullName evidence="1">Uncharacterized protein</fullName>
    </submittedName>
</protein>
<accession>G8QYH4</accession>
<proteinExistence type="predicted"/>
<gene>
    <name evidence="1" type="ordered locus">SpiGrapes_3074</name>
</gene>
<reference evidence="1 2" key="1">
    <citation type="submission" date="2011-11" db="EMBL/GenBank/DDBJ databases">
        <title>Complete sequence of Spirochaeta sp. grapes.</title>
        <authorList>
            <consortium name="US DOE Joint Genome Institute"/>
            <person name="Lucas S."/>
            <person name="Han J."/>
            <person name="Lapidus A."/>
            <person name="Cheng J.-F."/>
            <person name="Goodwin L."/>
            <person name="Pitluck S."/>
            <person name="Peters L."/>
            <person name="Ovchinnikova G."/>
            <person name="Munk A.C."/>
            <person name="Detter J.C."/>
            <person name="Han C."/>
            <person name="Tapia R."/>
            <person name="Land M."/>
            <person name="Hauser L."/>
            <person name="Kyrpides N."/>
            <person name="Ivanova N."/>
            <person name="Pagani I."/>
            <person name="Ritalahtilisa K."/>
            <person name="Loeffler F."/>
            <person name="Woyke T."/>
        </authorList>
    </citation>
    <scope>NUCLEOTIDE SEQUENCE [LARGE SCALE GENOMIC DNA]</scope>
    <source>
        <strain evidence="2">ATCC BAA-1885 / DSM 22778 / Grapes</strain>
    </source>
</reference>
<dbReference type="HOGENOM" id="CLU_2059928_0_0_12"/>
<evidence type="ECO:0000313" key="2">
    <source>
        <dbReference type="Proteomes" id="UP000005632"/>
    </source>
</evidence>
<dbReference type="EMBL" id="CP003155">
    <property type="protein sequence ID" value="AEV30821.1"/>
    <property type="molecule type" value="Genomic_DNA"/>
</dbReference>
<dbReference type="OrthoDB" id="370789at2"/>
<sequence>MSVVDTVQLLELRTKKAAGLIAMLRKEKAELQEKFDLVNTHNAELEEYAESFTTSNKLIEESIAKAMDNLSTIDGLDDIPLMDDVALELEAAEGFSSGDALAMEEDIDLDSLLGDSPAL</sequence>
<dbReference type="Proteomes" id="UP000005632">
    <property type="component" value="Chromosome"/>
</dbReference>
<dbReference type="STRING" id="158190.SpiGrapes_3074"/>